<gene>
    <name evidence="4" type="ORF">Acor_16010</name>
</gene>
<keyword evidence="2" id="KW-0560">Oxidoreductase</keyword>
<protein>
    <submittedName>
        <fullName evidence="4">Oxidoreductase</fullName>
    </submittedName>
</protein>
<proteinExistence type="inferred from homology"/>
<organism evidence="4 5">
    <name type="scientific">Acrocarpospora corrugata</name>
    <dbReference type="NCBI Taxonomy" id="35763"/>
    <lineage>
        <taxon>Bacteria</taxon>
        <taxon>Bacillati</taxon>
        <taxon>Actinomycetota</taxon>
        <taxon>Actinomycetes</taxon>
        <taxon>Streptosporangiales</taxon>
        <taxon>Streptosporangiaceae</taxon>
        <taxon>Acrocarpospora</taxon>
    </lineage>
</organism>
<comment type="caution">
    <text evidence="4">The sequence shown here is derived from an EMBL/GenBank/DDBJ whole genome shotgun (WGS) entry which is preliminary data.</text>
</comment>
<dbReference type="GO" id="GO:0016491">
    <property type="term" value="F:oxidoreductase activity"/>
    <property type="evidence" value="ECO:0007669"/>
    <property type="project" value="UniProtKB-KW"/>
</dbReference>
<evidence type="ECO:0000313" key="4">
    <source>
        <dbReference type="EMBL" id="GER99537.1"/>
    </source>
</evidence>
<dbReference type="InterPro" id="IPR002347">
    <property type="entry name" value="SDR_fam"/>
</dbReference>
<dbReference type="Pfam" id="PF13561">
    <property type="entry name" value="adh_short_C2"/>
    <property type="match status" value="1"/>
</dbReference>
<dbReference type="EMBL" id="BLAD01000040">
    <property type="protein sequence ID" value="GER99537.1"/>
    <property type="molecule type" value="Genomic_DNA"/>
</dbReference>
<keyword evidence="5" id="KW-1185">Reference proteome</keyword>
<evidence type="ECO:0000256" key="1">
    <source>
        <dbReference type="ARBA" id="ARBA00006484"/>
    </source>
</evidence>
<feature type="domain" description="Ketoreductase" evidence="3">
    <location>
        <begin position="7"/>
        <end position="187"/>
    </location>
</feature>
<dbReference type="OrthoDB" id="9803333at2"/>
<name>A0A5M3VYT7_9ACTN</name>
<evidence type="ECO:0000313" key="5">
    <source>
        <dbReference type="Proteomes" id="UP000334990"/>
    </source>
</evidence>
<dbReference type="PANTHER" id="PTHR43943">
    <property type="entry name" value="DEHYDROGENASE/REDUCTASE (SDR FAMILY) MEMBER 4"/>
    <property type="match status" value="1"/>
</dbReference>
<dbReference type="InterPro" id="IPR036291">
    <property type="entry name" value="NAD(P)-bd_dom_sf"/>
</dbReference>
<dbReference type="AlphaFoldDB" id="A0A5M3VYT7"/>
<evidence type="ECO:0000259" key="3">
    <source>
        <dbReference type="SMART" id="SM00822"/>
    </source>
</evidence>
<dbReference type="FunFam" id="3.40.50.720:FF:000084">
    <property type="entry name" value="Short-chain dehydrogenase reductase"/>
    <property type="match status" value="1"/>
</dbReference>
<accession>A0A5M3VYT7</accession>
<dbReference type="CDD" id="cd05233">
    <property type="entry name" value="SDR_c"/>
    <property type="match status" value="1"/>
</dbReference>
<dbReference type="SMART" id="SM00822">
    <property type="entry name" value="PKS_KR"/>
    <property type="match status" value="1"/>
</dbReference>
<dbReference type="Proteomes" id="UP000334990">
    <property type="component" value="Unassembled WGS sequence"/>
</dbReference>
<dbReference type="RefSeq" id="WP_155335921.1">
    <property type="nucleotide sequence ID" value="NZ_BAAABN010000042.1"/>
</dbReference>
<dbReference type="InterPro" id="IPR057326">
    <property type="entry name" value="KR_dom"/>
</dbReference>
<reference evidence="4 5" key="1">
    <citation type="submission" date="2019-10" db="EMBL/GenBank/DDBJ databases">
        <title>Whole genome shotgun sequence of Acrocarpospora corrugata NBRC 13972.</title>
        <authorList>
            <person name="Ichikawa N."/>
            <person name="Kimura A."/>
            <person name="Kitahashi Y."/>
            <person name="Komaki H."/>
            <person name="Oguchi A."/>
        </authorList>
    </citation>
    <scope>NUCLEOTIDE SEQUENCE [LARGE SCALE GENOMIC DNA]</scope>
    <source>
        <strain evidence="4 5">NBRC 13972</strain>
    </source>
</reference>
<comment type="similarity">
    <text evidence="1">Belongs to the short-chain dehydrogenases/reductases (SDR) family.</text>
</comment>
<dbReference type="PRINTS" id="PR00081">
    <property type="entry name" value="GDHRDH"/>
</dbReference>
<dbReference type="PANTHER" id="PTHR43943:SF2">
    <property type="entry name" value="DEHYDROGENASE_REDUCTASE 4"/>
    <property type="match status" value="1"/>
</dbReference>
<dbReference type="Gene3D" id="3.40.50.720">
    <property type="entry name" value="NAD(P)-binding Rossmann-like Domain"/>
    <property type="match status" value="1"/>
</dbReference>
<sequence>MPKLEGKVAVITGATSGMALATARAFVAEGAHVFITGRRKDKLEAAVAQLGPNVTGVQADSGDLADLDRLVETIREEKGRVDILFASAGNGLLNEPLAAVTEESFDHVFDINVRGTLFTVQKLLPLLSDGASIVLNSSAGASKGVAGSTVYLASKAALRSFARTWTMELKDRDIRVNVISPGPIDTPGVEGLPEATKELIASMVPLGRYGIPEEIARAVLFLASSDASFVAGAELFVDGGVAQV</sequence>
<dbReference type="SUPFAM" id="SSF51735">
    <property type="entry name" value="NAD(P)-binding Rossmann-fold domains"/>
    <property type="match status" value="1"/>
</dbReference>
<evidence type="ECO:0000256" key="2">
    <source>
        <dbReference type="ARBA" id="ARBA00023002"/>
    </source>
</evidence>